<evidence type="ECO:0000256" key="5">
    <source>
        <dbReference type="SAM" id="MobiDB-lite"/>
    </source>
</evidence>
<dbReference type="PROSITE" id="PS01359">
    <property type="entry name" value="ZF_PHD_1"/>
    <property type="match status" value="1"/>
</dbReference>
<dbReference type="EMBL" id="CAEFZW010000001">
    <property type="protein sequence ID" value="CAB4251947.1"/>
    <property type="molecule type" value="Genomic_DNA"/>
</dbReference>
<dbReference type="InterPro" id="IPR019787">
    <property type="entry name" value="Znf_PHD-finger"/>
</dbReference>
<evidence type="ECO:0000259" key="6">
    <source>
        <dbReference type="PROSITE" id="PS50280"/>
    </source>
</evidence>
<gene>
    <name evidence="7" type="ORF">KABA2_01S02486</name>
</gene>
<sequence>MASPSPCPAALQSKLLQIRKQIQDEHKQTEKDNLFNPLISPGPASIVLLNTQMTATNGLPNKKVNKLNSSDEETNDVQQEQEVPTSNNSNTQRGMFAAAALNAAVTRPLPLKRGGLKHHQQQQQLRSLSSNSASSTGSYNNDLTKVQWPVKNNYIVSNNDNVITCKCGTNTRVDPINLSRDDLLQCYHCHRWQHMKCYGLKNKLDILPTKYYCNNCKPGLSSESYKINKKTKLLQKQQKEKISNLNLQIQMQIQKQLKLNILNNKINKNKSDSTDDKDSSQVSPESHSPLNSDDRCSPSQSPPLLSADLIKSRLIKEASQGAFETYQYRDKYIKLFVEDHSNDDWVIQINRNLDISPYSIETKLIDEKTKGVFAKTPFANKSYIMEFPGMIDFQKNYIADPDNQYRIWATTQPEVTFHPHWPILIDARAVDDTDPKHCIKYIRRSCYPNVVMSTIKIRSQITNKMEVYFMINAIRDIKVGEELLIGWQWDLRHPISRVLNDRNAVEHMNDMDKLWLIHAIDIIWQTCQCGCSDDSRCMLLQIKKYADSFLSGLKQKKKHVNV</sequence>
<dbReference type="GO" id="GO:0006325">
    <property type="term" value="P:chromatin organization"/>
    <property type="evidence" value="ECO:0007669"/>
    <property type="project" value="UniProtKB-KW"/>
</dbReference>
<dbReference type="Pfam" id="PF00856">
    <property type="entry name" value="SET"/>
    <property type="match status" value="1"/>
</dbReference>
<dbReference type="RefSeq" id="XP_041403986.1">
    <property type="nucleotide sequence ID" value="XM_041548052.1"/>
</dbReference>
<dbReference type="InterPro" id="IPR001214">
    <property type="entry name" value="SET_dom"/>
</dbReference>
<dbReference type="SUPFAM" id="SSF57903">
    <property type="entry name" value="FYVE/PHD zinc finger"/>
    <property type="match status" value="1"/>
</dbReference>
<keyword evidence="2" id="KW-0863">Zinc-finger</keyword>
<dbReference type="OrthoDB" id="20872at2759"/>
<dbReference type="Pfam" id="PF00628">
    <property type="entry name" value="PHD"/>
    <property type="match status" value="1"/>
</dbReference>
<evidence type="ECO:0000313" key="8">
    <source>
        <dbReference type="Proteomes" id="UP000644660"/>
    </source>
</evidence>
<dbReference type="InterPro" id="IPR046341">
    <property type="entry name" value="SET_dom_sf"/>
</dbReference>
<dbReference type="SMART" id="SM00317">
    <property type="entry name" value="SET"/>
    <property type="match status" value="1"/>
</dbReference>
<name>A0A8H2VAZ9_9SACH</name>
<comment type="caution">
    <text evidence="7">The sequence shown here is derived from an EMBL/GenBank/DDBJ whole genome shotgun (WGS) entry which is preliminary data.</text>
</comment>
<feature type="domain" description="SET" evidence="6">
    <location>
        <begin position="358"/>
        <end position="488"/>
    </location>
</feature>
<dbReference type="Gene3D" id="3.30.40.10">
    <property type="entry name" value="Zinc/RING finger domain, C3HC4 (zinc finger)"/>
    <property type="match status" value="1"/>
</dbReference>
<feature type="region of interest" description="Disordered" evidence="5">
    <location>
        <begin position="268"/>
        <end position="302"/>
    </location>
</feature>
<dbReference type="InterPro" id="IPR011011">
    <property type="entry name" value="Znf_FYVE_PHD"/>
</dbReference>
<dbReference type="Gene3D" id="2.170.270.10">
    <property type="entry name" value="SET domain"/>
    <property type="match status" value="1"/>
</dbReference>
<evidence type="ECO:0000256" key="3">
    <source>
        <dbReference type="ARBA" id="ARBA00022833"/>
    </source>
</evidence>
<evidence type="ECO:0000256" key="1">
    <source>
        <dbReference type="ARBA" id="ARBA00022723"/>
    </source>
</evidence>
<organism evidence="7 8">
    <name type="scientific">Maudiozyma barnettii</name>
    <dbReference type="NCBI Taxonomy" id="61262"/>
    <lineage>
        <taxon>Eukaryota</taxon>
        <taxon>Fungi</taxon>
        <taxon>Dikarya</taxon>
        <taxon>Ascomycota</taxon>
        <taxon>Saccharomycotina</taxon>
        <taxon>Saccharomycetes</taxon>
        <taxon>Saccharomycetales</taxon>
        <taxon>Saccharomycetaceae</taxon>
        <taxon>Maudiozyma</taxon>
    </lineage>
</organism>
<keyword evidence="4" id="KW-0156">Chromatin regulator</keyword>
<dbReference type="PANTHER" id="PTHR46462:SF3">
    <property type="entry name" value="UPSET, ISOFORM A"/>
    <property type="match status" value="1"/>
</dbReference>
<dbReference type="GO" id="GO:0006355">
    <property type="term" value="P:regulation of DNA-templated transcription"/>
    <property type="evidence" value="ECO:0007669"/>
    <property type="project" value="TreeGrafter"/>
</dbReference>
<dbReference type="AlphaFoldDB" id="A0A8H2VAZ9"/>
<dbReference type="PANTHER" id="PTHR46462">
    <property type="entry name" value="UPSET, ISOFORM A"/>
    <property type="match status" value="1"/>
</dbReference>
<protein>
    <recommendedName>
        <fullName evidence="6">SET domain-containing protein</fullName>
    </recommendedName>
</protein>
<feature type="compositionally biased region" description="Low complexity" evidence="5">
    <location>
        <begin position="121"/>
        <end position="138"/>
    </location>
</feature>
<dbReference type="CDD" id="cd15517">
    <property type="entry name" value="PHD_TCF19_like"/>
    <property type="match status" value="1"/>
</dbReference>
<feature type="region of interest" description="Disordered" evidence="5">
    <location>
        <begin position="114"/>
        <end position="142"/>
    </location>
</feature>
<keyword evidence="1" id="KW-0479">Metal-binding</keyword>
<dbReference type="InterPro" id="IPR001965">
    <property type="entry name" value="Znf_PHD"/>
</dbReference>
<feature type="compositionally biased region" description="Polar residues" evidence="5">
    <location>
        <begin position="76"/>
        <end position="92"/>
    </location>
</feature>
<dbReference type="InterPro" id="IPR019786">
    <property type="entry name" value="Zinc_finger_PHD-type_CS"/>
</dbReference>
<keyword evidence="3" id="KW-0862">Zinc</keyword>
<dbReference type="InterPro" id="IPR013083">
    <property type="entry name" value="Znf_RING/FYVE/PHD"/>
</dbReference>
<evidence type="ECO:0000256" key="4">
    <source>
        <dbReference type="ARBA" id="ARBA00022853"/>
    </source>
</evidence>
<evidence type="ECO:0000256" key="2">
    <source>
        <dbReference type="ARBA" id="ARBA00022771"/>
    </source>
</evidence>
<keyword evidence="8" id="KW-1185">Reference proteome</keyword>
<feature type="compositionally biased region" description="Basic and acidic residues" evidence="5">
    <location>
        <begin position="269"/>
        <end position="279"/>
    </location>
</feature>
<feature type="compositionally biased region" description="Polar residues" evidence="5">
    <location>
        <begin position="280"/>
        <end position="302"/>
    </location>
</feature>
<dbReference type="SMART" id="SM00249">
    <property type="entry name" value="PHD"/>
    <property type="match status" value="1"/>
</dbReference>
<dbReference type="GeneID" id="64855061"/>
<dbReference type="GO" id="GO:0008270">
    <property type="term" value="F:zinc ion binding"/>
    <property type="evidence" value="ECO:0007669"/>
    <property type="project" value="UniProtKB-KW"/>
</dbReference>
<reference evidence="7 8" key="1">
    <citation type="submission" date="2020-05" db="EMBL/GenBank/DDBJ databases">
        <authorList>
            <person name="Casaregola S."/>
            <person name="Devillers H."/>
            <person name="Grondin C."/>
        </authorList>
    </citation>
    <scope>NUCLEOTIDE SEQUENCE [LARGE SCALE GENOMIC DNA]</scope>
    <source>
        <strain evidence="7 8">CLIB 1767</strain>
    </source>
</reference>
<dbReference type="SUPFAM" id="SSF82199">
    <property type="entry name" value="SET domain"/>
    <property type="match status" value="1"/>
</dbReference>
<dbReference type="Proteomes" id="UP000644660">
    <property type="component" value="Unassembled WGS sequence"/>
</dbReference>
<feature type="region of interest" description="Disordered" evidence="5">
    <location>
        <begin position="57"/>
        <end position="92"/>
    </location>
</feature>
<dbReference type="GO" id="GO:0070210">
    <property type="term" value="C:Rpd3L-Expanded complex"/>
    <property type="evidence" value="ECO:0007669"/>
    <property type="project" value="TreeGrafter"/>
</dbReference>
<proteinExistence type="predicted"/>
<evidence type="ECO:0000313" key="7">
    <source>
        <dbReference type="EMBL" id="CAB4251947.1"/>
    </source>
</evidence>
<dbReference type="GO" id="GO:0034967">
    <property type="term" value="C:Set3 complex"/>
    <property type="evidence" value="ECO:0007669"/>
    <property type="project" value="TreeGrafter"/>
</dbReference>
<dbReference type="PROSITE" id="PS50280">
    <property type="entry name" value="SET"/>
    <property type="match status" value="1"/>
</dbReference>
<accession>A0A8H2VAZ9</accession>